<dbReference type="AlphaFoldDB" id="A0A6A5VIF8"/>
<reference evidence="1" key="1">
    <citation type="journal article" date="2020" name="Stud. Mycol.">
        <title>101 Dothideomycetes genomes: a test case for predicting lifestyles and emergence of pathogens.</title>
        <authorList>
            <person name="Haridas S."/>
            <person name="Albert R."/>
            <person name="Binder M."/>
            <person name="Bloem J."/>
            <person name="Labutti K."/>
            <person name="Salamov A."/>
            <person name="Andreopoulos B."/>
            <person name="Baker S."/>
            <person name="Barry K."/>
            <person name="Bills G."/>
            <person name="Bluhm B."/>
            <person name="Cannon C."/>
            <person name="Castanera R."/>
            <person name="Culley D."/>
            <person name="Daum C."/>
            <person name="Ezra D."/>
            <person name="Gonzalez J."/>
            <person name="Henrissat B."/>
            <person name="Kuo A."/>
            <person name="Liang C."/>
            <person name="Lipzen A."/>
            <person name="Lutzoni F."/>
            <person name="Magnuson J."/>
            <person name="Mondo S."/>
            <person name="Nolan M."/>
            <person name="Ohm R."/>
            <person name="Pangilinan J."/>
            <person name="Park H.-J."/>
            <person name="Ramirez L."/>
            <person name="Alfaro M."/>
            <person name="Sun H."/>
            <person name="Tritt A."/>
            <person name="Yoshinaga Y."/>
            <person name="Zwiers L.-H."/>
            <person name="Turgeon B."/>
            <person name="Goodwin S."/>
            <person name="Spatafora J."/>
            <person name="Crous P."/>
            <person name="Grigoriev I."/>
        </authorList>
    </citation>
    <scope>NUCLEOTIDE SEQUENCE</scope>
    <source>
        <strain evidence="1">CBS 107.79</strain>
    </source>
</reference>
<name>A0A6A5VIF8_9PLEO</name>
<keyword evidence="2" id="KW-1185">Reference proteome</keyword>
<organism evidence="1 2">
    <name type="scientific">Bimuria novae-zelandiae CBS 107.79</name>
    <dbReference type="NCBI Taxonomy" id="1447943"/>
    <lineage>
        <taxon>Eukaryota</taxon>
        <taxon>Fungi</taxon>
        <taxon>Dikarya</taxon>
        <taxon>Ascomycota</taxon>
        <taxon>Pezizomycotina</taxon>
        <taxon>Dothideomycetes</taxon>
        <taxon>Pleosporomycetidae</taxon>
        <taxon>Pleosporales</taxon>
        <taxon>Massarineae</taxon>
        <taxon>Didymosphaeriaceae</taxon>
        <taxon>Bimuria</taxon>
    </lineage>
</organism>
<dbReference type="EMBL" id="ML976665">
    <property type="protein sequence ID" value="KAF1976775.1"/>
    <property type="molecule type" value="Genomic_DNA"/>
</dbReference>
<evidence type="ECO:0000313" key="2">
    <source>
        <dbReference type="Proteomes" id="UP000800036"/>
    </source>
</evidence>
<accession>A0A6A5VIF8</accession>
<protein>
    <submittedName>
        <fullName evidence="1">Uncharacterized protein</fullName>
    </submittedName>
</protein>
<gene>
    <name evidence="1" type="ORF">BU23DRAFT_551231</name>
</gene>
<evidence type="ECO:0000313" key="1">
    <source>
        <dbReference type="EMBL" id="KAF1976775.1"/>
    </source>
</evidence>
<proteinExistence type="predicted"/>
<dbReference type="Proteomes" id="UP000800036">
    <property type="component" value="Unassembled WGS sequence"/>
</dbReference>
<sequence length="162" mass="18303">MPLNCRDIPITSSRPLDAAQTFAIDLIKEMQSYARTCQQDIINIHSAFEKEQKALELDFNARRANEDPIPLAVLMDTLKIIADTYAGLAEAKRDEIARTIAQINVETLTRLFAQLPAGTLVVRGEQLGKVSEEEARAQVEKYVETLGRRVKLAEKVMAWYRQ</sequence>